<keyword evidence="4" id="KW-1185">Reference proteome</keyword>
<gene>
    <name evidence="3" type="ORF">NECHADRAFT_85485</name>
</gene>
<reference evidence="3 4" key="1">
    <citation type="journal article" date="2009" name="PLoS Genet.">
        <title>The genome of Nectria haematococca: contribution of supernumerary chromosomes to gene expansion.</title>
        <authorList>
            <person name="Coleman J.J."/>
            <person name="Rounsley S.D."/>
            <person name="Rodriguez-Carres M."/>
            <person name="Kuo A."/>
            <person name="Wasmann C.C."/>
            <person name="Grimwood J."/>
            <person name="Schmutz J."/>
            <person name="Taga M."/>
            <person name="White G.J."/>
            <person name="Zhou S."/>
            <person name="Schwartz D.C."/>
            <person name="Freitag M."/>
            <person name="Ma L.J."/>
            <person name="Danchin E.G."/>
            <person name="Henrissat B."/>
            <person name="Coutinho P.M."/>
            <person name="Nelson D.R."/>
            <person name="Straney D."/>
            <person name="Napoli C.A."/>
            <person name="Barker B.M."/>
            <person name="Gribskov M."/>
            <person name="Rep M."/>
            <person name="Kroken S."/>
            <person name="Molnar I."/>
            <person name="Rensing C."/>
            <person name="Kennell J.C."/>
            <person name="Zamora J."/>
            <person name="Farman M.L."/>
            <person name="Selker E.U."/>
            <person name="Salamov A."/>
            <person name="Shapiro H."/>
            <person name="Pangilinan J."/>
            <person name="Lindquist E."/>
            <person name="Lamers C."/>
            <person name="Grigoriev I.V."/>
            <person name="Geiser D.M."/>
            <person name="Covert S.F."/>
            <person name="Temporini E."/>
            <person name="Vanetten H.D."/>
        </authorList>
    </citation>
    <scope>NUCLEOTIDE SEQUENCE [LARGE SCALE GENOMIC DNA]</scope>
    <source>
        <strain evidence="4">ATCC MYA-4622 / CBS 123669 / FGSC 9596 / NRRL 45880 / 77-13-4</strain>
    </source>
</reference>
<evidence type="ECO:0000313" key="4">
    <source>
        <dbReference type="Proteomes" id="UP000005206"/>
    </source>
</evidence>
<dbReference type="RefSeq" id="XP_003039751.1">
    <property type="nucleotide sequence ID" value="XM_003039705.1"/>
</dbReference>
<evidence type="ECO:0000256" key="2">
    <source>
        <dbReference type="SAM" id="Phobius"/>
    </source>
</evidence>
<dbReference type="EMBL" id="GG698970">
    <property type="protein sequence ID" value="EEU34038.1"/>
    <property type="molecule type" value="Genomic_DNA"/>
</dbReference>
<accession>C7ZNR8</accession>
<dbReference type="InParanoid" id="C7ZNR8"/>
<feature type="transmembrane region" description="Helical" evidence="2">
    <location>
        <begin position="229"/>
        <end position="254"/>
    </location>
</feature>
<evidence type="ECO:0000256" key="1">
    <source>
        <dbReference type="SAM" id="MobiDB-lite"/>
    </source>
</evidence>
<keyword evidence="2" id="KW-0472">Membrane</keyword>
<sequence>MLLCRFAKVIAVLGGLIEKSISISPRTRTLPDTLGDTGSGYLKVDHELHRRENTHLTAGTITITVAPDPTCGFDARHDVVTCPVSKRCSWESGQINNVFCDLRYIKTTCLDSTDALDPDRCGLDCAEDINTLRCVESSLPYCLPVEFSGSISDWLCHSTPSLLVLYSTRDMKPRDFTTVVLVDGSPATSWTNAATIGPSVTAPARRTTTITGEVSQATQTKSPPSGVNVGAIIGGVIGAVAFVSLVLIGITLFWRRKPEKAEPNDSLPEYAAQSNMPDAKAMASTTLTQPYSPTLVSPIEPPNSGMPPQVSYQHPEPYGTVHPGHQSMNAHELAGWSGDHQAGSPPGAK</sequence>
<keyword evidence="2" id="KW-0812">Transmembrane</keyword>
<feature type="compositionally biased region" description="Polar residues" evidence="1">
    <location>
        <begin position="283"/>
        <end position="295"/>
    </location>
</feature>
<dbReference type="VEuPathDB" id="FungiDB:NECHADRAFT_85485"/>
<dbReference type="OrthoDB" id="5039529at2759"/>
<dbReference type="GeneID" id="9677591"/>
<dbReference type="CDD" id="cd12087">
    <property type="entry name" value="TM_EGFR-like"/>
    <property type="match status" value="1"/>
</dbReference>
<keyword evidence="2" id="KW-1133">Transmembrane helix</keyword>
<dbReference type="HOGENOM" id="CLU_041702_0_1_1"/>
<dbReference type="OMA" id="RAWCESG"/>
<dbReference type="AlphaFoldDB" id="C7ZNR8"/>
<feature type="region of interest" description="Disordered" evidence="1">
    <location>
        <begin position="261"/>
        <end position="349"/>
    </location>
</feature>
<evidence type="ECO:0008006" key="5">
    <source>
        <dbReference type="Google" id="ProtNLM"/>
    </source>
</evidence>
<organism evidence="3 4">
    <name type="scientific">Fusarium vanettenii (strain ATCC MYA-4622 / CBS 123669 / FGSC 9596 / NRRL 45880 / 77-13-4)</name>
    <name type="common">Fusarium solani subsp. pisi</name>
    <dbReference type="NCBI Taxonomy" id="660122"/>
    <lineage>
        <taxon>Eukaryota</taxon>
        <taxon>Fungi</taxon>
        <taxon>Dikarya</taxon>
        <taxon>Ascomycota</taxon>
        <taxon>Pezizomycotina</taxon>
        <taxon>Sordariomycetes</taxon>
        <taxon>Hypocreomycetidae</taxon>
        <taxon>Hypocreales</taxon>
        <taxon>Nectriaceae</taxon>
        <taxon>Fusarium</taxon>
        <taxon>Fusarium solani species complex</taxon>
        <taxon>Fusarium vanettenii</taxon>
    </lineage>
</organism>
<dbReference type="Proteomes" id="UP000005206">
    <property type="component" value="Chromosome 10"/>
</dbReference>
<dbReference type="eggNOG" id="ENOG502TD17">
    <property type="taxonomic scope" value="Eukaryota"/>
</dbReference>
<dbReference type="STRING" id="660122.C7ZNR8"/>
<protein>
    <recommendedName>
        <fullName evidence="5">Mid2 domain-containing protein</fullName>
    </recommendedName>
</protein>
<dbReference type="KEGG" id="nhe:NECHADRAFT_85485"/>
<proteinExistence type="predicted"/>
<name>C7ZNR8_FUSV7</name>
<evidence type="ECO:0000313" key="3">
    <source>
        <dbReference type="EMBL" id="EEU34038.1"/>
    </source>
</evidence>